<gene>
    <name evidence="1" type="ORF">ABID28_000618</name>
</gene>
<dbReference type="Proteomes" id="UP001549037">
    <property type="component" value="Unassembled WGS sequence"/>
</dbReference>
<reference evidence="1 2" key="1">
    <citation type="submission" date="2024-06" db="EMBL/GenBank/DDBJ databases">
        <title>Genomic Encyclopedia of Type Strains, Phase IV (KMG-IV): sequencing the most valuable type-strain genomes for metagenomic binning, comparative biology and taxonomic classification.</title>
        <authorList>
            <person name="Goeker M."/>
        </authorList>
    </citation>
    <scope>NUCLEOTIDE SEQUENCE [LARGE SCALE GENOMIC DNA]</scope>
    <source>
        <strain evidence="1 2">DSM 28302</strain>
    </source>
</reference>
<keyword evidence="2" id="KW-1185">Reference proteome</keyword>
<protein>
    <submittedName>
        <fullName evidence="1">Uncharacterized protein</fullName>
    </submittedName>
</protein>
<sequence>MENKLRQLYQSHAEFPYISPERDIAKFLEEVAISSGKLVPKRNMIRVSEGYLPGHLILLWRIQFGTYTNKTVISKYFEYSYGIDAQKELEFLLHNGLVVEDTALASLTHLPAGKLKLLLKEKGVKGLSKMKREDLDKAIAEEFTEEELARQFSIRGYHLSKEGEALLNRYPEIIAKHPQKKF</sequence>
<proteinExistence type="predicted"/>
<dbReference type="EMBL" id="JBEPLN010000007">
    <property type="protein sequence ID" value="MET3633982.1"/>
    <property type="molecule type" value="Genomic_DNA"/>
</dbReference>
<name>A0ABV2JDZ8_9STRE</name>
<comment type="caution">
    <text evidence="1">The sequence shown here is derived from an EMBL/GenBank/DDBJ whole genome shotgun (WGS) entry which is preliminary data.</text>
</comment>
<organism evidence="1 2">
    <name type="scientific">Streptococcus porcorum</name>
    <dbReference type="NCBI Taxonomy" id="701526"/>
    <lineage>
        <taxon>Bacteria</taxon>
        <taxon>Bacillati</taxon>
        <taxon>Bacillota</taxon>
        <taxon>Bacilli</taxon>
        <taxon>Lactobacillales</taxon>
        <taxon>Streptococcaceae</taxon>
        <taxon>Streptococcus</taxon>
    </lineage>
</organism>
<accession>A0ABV2JDZ8</accession>
<evidence type="ECO:0000313" key="2">
    <source>
        <dbReference type="Proteomes" id="UP001549037"/>
    </source>
</evidence>
<evidence type="ECO:0000313" key="1">
    <source>
        <dbReference type="EMBL" id="MET3633982.1"/>
    </source>
</evidence>
<dbReference type="RefSeq" id="WP_354368004.1">
    <property type="nucleotide sequence ID" value="NZ_JBEPLN010000007.1"/>
</dbReference>